<feature type="domain" description="Guanylate cyclase" evidence="3">
    <location>
        <begin position="83"/>
        <end position="215"/>
    </location>
</feature>
<dbReference type="FunFam" id="3.30.70.1230:FF:000034">
    <property type="entry name" value="Adenylyl cyclase beta"/>
    <property type="match status" value="1"/>
</dbReference>
<feature type="compositionally biased region" description="Polar residues" evidence="2">
    <location>
        <begin position="853"/>
        <end position="862"/>
    </location>
</feature>
<name>A0A024W9S5_PLAFA</name>
<feature type="region of interest" description="Disordered" evidence="2">
    <location>
        <begin position="1076"/>
        <end position="1105"/>
    </location>
</feature>
<dbReference type="OrthoDB" id="194468at2759"/>
<dbReference type="Pfam" id="PF00211">
    <property type="entry name" value="Guanylate_cyc"/>
    <property type="match status" value="1"/>
</dbReference>
<feature type="compositionally biased region" description="Low complexity" evidence="2">
    <location>
        <begin position="1077"/>
        <end position="1105"/>
    </location>
</feature>
<feature type="region of interest" description="Disordered" evidence="2">
    <location>
        <begin position="710"/>
        <end position="790"/>
    </location>
</feature>
<dbReference type="GO" id="GO:0009190">
    <property type="term" value="P:cyclic nucleotide biosynthetic process"/>
    <property type="evidence" value="ECO:0007669"/>
    <property type="project" value="InterPro"/>
</dbReference>
<keyword evidence="1" id="KW-0175">Coiled coil</keyword>
<dbReference type="EMBL" id="KI926380">
    <property type="protein sequence ID" value="ETW37270.1"/>
    <property type="molecule type" value="Genomic_DNA"/>
</dbReference>
<evidence type="ECO:0000259" key="3">
    <source>
        <dbReference type="PROSITE" id="PS50125"/>
    </source>
</evidence>
<dbReference type="Proteomes" id="UP000030708">
    <property type="component" value="Unassembled WGS sequence"/>
</dbReference>
<feature type="compositionally biased region" description="Acidic residues" evidence="2">
    <location>
        <begin position="765"/>
        <end position="774"/>
    </location>
</feature>
<reference evidence="4 5" key="1">
    <citation type="submission" date="2013-02" db="EMBL/GenBank/DDBJ databases">
        <title>The Genome Annotation of Plasmodium falciparum Tanzania (2000708).</title>
        <authorList>
            <consortium name="The Broad Institute Genome Sequencing Platform"/>
            <consortium name="The Broad Institute Genome Sequencing Center for Infectious Disease"/>
            <person name="Neafsey D."/>
            <person name="Hoffman S."/>
            <person name="Volkman S."/>
            <person name="Rosenthal P."/>
            <person name="Walker B."/>
            <person name="Young S.K."/>
            <person name="Zeng Q."/>
            <person name="Gargeya S."/>
            <person name="Fitzgerald M."/>
            <person name="Haas B."/>
            <person name="Abouelleil A."/>
            <person name="Allen A.W."/>
            <person name="Alvarado L."/>
            <person name="Arachchi H.M."/>
            <person name="Berlin A.M."/>
            <person name="Chapman S.B."/>
            <person name="Gainer-Dewar J."/>
            <person name="Goldberg J."/>
            <person name="Griggs A."/>
            <person name="Gujja S."/>
            <person name="Hansen M."/>
            <person name="Howarth C."/>
            <person name="Imamovic A."/>
            <person name="Ireland A."/>
            <person name="Larimer J."/>
            <person name="McCowan C."/>
            <person name="Murphy C."/>
            <person name="Pearson M."/>
            <person name="Poon T.W."/>
            <person name="Priest M."/>
            <person name="Roberts A."/>
            <person name="Saif S."/>
            <person name="Shea T."/>
            <person name="Sisk P."/>
            <person name="Sykes S."/>
            <person name="Wortman J."/>
            <person name="Nusbaum C."/>
            <person name="Birren B."/>
        </authorList>
    </citation>
    <scope>NUCLEOTIDE SEQUENCE [LARGE SCALE GENOMIC DNA]</scope>
    <source>
        <strain evidence="5">Tanzania (2000708)</strain>
    </source>
</reference>
<organism evidence="4 5">
    <name type="scientific">Plasmodium falciparum Tanzania</name>
    <name type="common">2000708</name>
    <dbReference type="NCBI Taxonomy" id="1036725"/>
    <lineage>
        <taxon>Eukaryota</taxon>
        <taxon>Sar</taxon>
        <taxon>Alveolata</taxon>
        <taxon>Apicomplexa</taxon>
        <taxon>Aconoidasida</taxon>
        <taxon>Haemosporida</taxon>
        <taxon>Plasmodiidae</taxon>
        <taxon>Plasmodium</taxon>
        <taxon>Plasmodium (Laverania)</taxon>
    </lineage>
</organism>
<protein>
    <recommendedName>
        <fullName evidence="3">Guanylate cyclase domain-containing protein</fullName>
    </recommendedName>
</protein>
<evidence type="ECO:0000313" key="4">
    <source>
        <dbReference type="EMBL" id="ETW37270.1"/>
    </source>
</evidence>
<proteinExistence type="predicted"/>
<dbReference type="PANTHER" id="PTHR47455">
    <property type="entry name" value="ADENYLYL CYCLASE BETA"/>
    <property type="match status" value="1"/>
</dbReference>
<gene>
    <name evidence="4" type="ORF">PFTANZ_02041</name>
</gene>
<dbReference type="PANTHER" id="PTHR47455:SF1">
    <property type="entry name" value="GUANYLATE CYCLASE DOMAIN-CONTAINING PROTEIN"/>
    <property type="match status" value="1"/>
</dbReference>
<evidence type="ECO:0000256" key="1">
    <source>
        <dbReference type="SAM" id="Coils"/>
    </source>
</evidence>
<feature type="compositionally biased region" description="Basic residues" evidence="2">
    <location>
        <begin position="828"/>
        <end position="839"/>
    </location>
</feature>
<accession>A0A024W9S5</accession>
<dbReference type="GO" id="GO:0035556">
    <property type="term" value="P:intracellular signal transduction"/>
    <property type="evidence" value="ECO:0007669"/>
    <property type="project" value="InterPro"/>
</dbReference>
<feature type="domain" description="Guanylate cyclase" evidence="3">
    <location>
        <begin position="1478"/>
        <end position="1537"/>
    </location>
</feature>
<dbReference type="InterPro" id="IPR001054">
    <property type="entry name" value="A/G_cyclase"/>
</dbReference>
<dbReference type="SUPFAM" id="SSF55073">
    <property type="entry name" value="Nucleotide cyclase"/>
    <property type="match status" value="2"/>
</dbReference>
<dbReference type="InterPro" id="IPR029787">
    <property type="entry name" value="Nucleotide_cyclase"/>
</dbReference>
<evidence type="ECO:0000256" key="2">
    <source>
        <dbReference type="SAM" id="MobiDB-lite"/>
    </source>
</evidence>
<evidence type="ECO:0000313" key="5">
    <source>
        <dbReference type="Proteomes" id="UP000030708"/>
    </source>
</evidence>
<feature type="region of interest" description="Disordered" evidence="2">
    <location>
        <begin position="814"/>
        <end position="862"/>
    </location>
</feature>
<feature type="compositionally biased region" description="Basic and acidic residues" evidence="2">
    <location>
        <begin position="775"/>
        <end position="790"/>
    </location>
</feature>
<feature type="compositionally biased region" description="Basic residues" evidence="2">
    <location>
        <begin position="710"/>
        <end position="729"/>
    </location>
</feature>
<dbReference type="PROSITE" id="PS50125">
    <property type="entry name" value="GUANYLATE_CYCLASE_2"/>
    <property type="match status" value="2"/>
</dbReference>
<dbReference type="CDD" id="cd07302">
    <property type="entry name" value="CHD"/>
    <property type="match status" value="1"/>
</dbReference>
<dbReference type="eggNOG" id="ENOG502QPPT">
    <property type="taxonomic scope" value="Eukaryota"/>
</dbReference>
<reference evidence="4 5" key="2">
    <citation type="submission" date="2013-02" db="EMBL/GenBank/DDBJ databases">
        <title>The Genome Sequence of Plasmodium falciparum Tanzania (2000708).</title>
        <authorList>
            <consortium name="The Broad Institute Genome Sequencing Platform"/>
            <consortium name="The Broad Institute Genome Sequencing Center for Infectious Disease"/>
            <person name="Neafsey D."/>
            <person name="Cheeseman I."/>
            <person name="Volkman S."/>
            <person name="Adams J."/>
            <person name="Walker B."/>
            <person name="Young S.K."/>
            <person name="Zeng Q."/>
            <person name="Gargeya S."/>
            <person name="Fitzgerald M."/>
            <person name="Haas B."/>
            <person name="Abouelleil A."/>
            <person name="Alvarado L."/>
            <person name="Arachchi H.M."/>
            <person name="Berlin A.M."/>
            <person name="Chapman S.B."/>
            <person name="Dewar J."/>
            <person name="Goldberg J."/>
            <person name="Griggs A."/>
            <person name="Gujja S."/>
            <person name="Hansen M."/>
            <person name="Howarth C."/>
            <person name="Imamovic A."/>
            <person name="Larimer J."/>
            <person name="McCowan C."/>
            <person name="Murphy C."/>
            <person name="Neiman D."/>
            <person name="Pearson M."/>
            <person name="Priest M."/>
            <person name="Roberts A."/>
            <person name="Saif S."/>
            <person name="Shea T."/>
            <person name="Sisk P."/>
            <person name="Sykes S."/>
            <person name="Wortman J."/>
            <person name="Nusbaum C."/>
            <person name="Birren B."/>
        </authorList>
    </citation>
    <scope>NUCLEOTIDE SEQUENCE [LARGE SCALE GENOMIC DNA]</scope>
    <source>
        <strain evidence="5">Tanzania (2000708)</strain>
    </source>
</reference>
<feature type="coiled-coil region" evidence="1">
    <location>
        <begin position="1414"/>
        <end position="1441"/>
    </location>
</feature>
<dbReference type="Gene3D" id="3.30.70.1230">
    <property type="entry name" value="Nucleotide cyclase"/>
    <property type="match status" value="2"/>
</dbReference>
<sequence>MYYLPNLLVDNRSVVKEEENISKNNIKDNKRRNSLEDKIKKRFTLLSTDKQSRQSTIIYENFDLLLKTFIPDIVYRKLSLGCNIFFNEIRKVTIIFVSVKDIDASTMTGVHSAHGIMKLTQKAVFTMEGTINKFILDDKGILILIMFGLPPLYHCDDTIRALLTCFRLIDALKSLKLNGSIGISTGKIWCGIIGNKIRKEYTALGDSVNVAARLCFKAGNKEIYVDENTYNNCKHFISFQKLISIKVKGKNKLIKIYSPIGTINKKSIDYVYDNTSNDNNYFTDEELLVNNQNNKKNNNILLNKEETIKNVHENLYTNIDLSIIQNKLIKTNYQQIFDFSFLNNNFLFIYYKSFFKNKIYHLFKEKNSFYYLQNLDTNNYKIITTTTFPNYSLNKNIEQINNNHLIIKKDMDKQYVYNHQNLNHTIKQNQFILHKDGNHINSYDDFHGKSHSPSKSFSSINNTYNNLLTYDMIYSLSRFNKIKTSLHVDYKSYTGPFLLHEYYDPFHFKFKELSRIGGVLFVEGNENLGIFEFIKLITNGLYNFKLFNVSNMPNSLYINITNPLLPWKILCNDILNTWKLSHMRKKNLLLNKNDNFNMLREITHPSYHWFFKSMIHVIDDLDIPFFKTKKKKKKKEKEKEKEYYNHKHKNYSYQTNKYIHNHTNKKNEHNLIQNKINTNTQTQNASNNSNNNIFCQKISTFLEYFFHNSRREKKKNKKKSKEKIKKKKKTLQDGKHIGNTNDMDTIYNGPSDVSHGSTWDKQCNNDDDDDDDIHDDNHDGDDIHDDNHDGDDIHDDFHDDDDIHDDIHHDDNIHDDDHHDDDNYNTPVRKHNVKKNKLTNKHEPSYPKHTATGDVSSSSHAYSRNDIQTKMKNELKENRIGIISSMIYYFTLHENMFIIFNYRSGTSLNINIEDDAWKISNNIAKLAMLKRKKISKHLQKNLKDWRKNHSRKCDFCKGNFMNTTYVNNVHENNKCADNIYGNITNLNNIYGDNTNDSFLHNNDDDDNMYNSDKQNRLSFKKNINDFLDDHMRAQSIDHVDKNIISQIHNDINNDTNTNNIYNINDMYNEENSHYSQNINITNDNNNNNKKNSSSSSNNNNNNNDISAFSLKQQKLYQAHEIILMDENNDSSSKKSSSATLINNSEINSQIYNNENIIHNTNKQENINVLQLFKEEKDIVNNTNKIKEQKMFYKTLCPNIKDNILLYIAQQKMNEQNNNYQMNKNQNSKNNYLNDNIQNQINHLVKDNMDKHIYNNNNNNNNDNVYQNKSPLCNPFFMHKHKPLIFLFINGMKNNSNIKQLKKIKKYAQQCEASIELKPFNKYDLYEFVSLCLNIHKDKISTQLIEYLNKTCFGIPKFVQYTLFYLLTNHYIELYKYEKDKNDKHNYENNDELHPSCDYTSDWRWFSIKCERFLENELYKKYNKEEREKKKKNKNIIKENENLAIFRSFFPKILLNIYSKCENPAQFFSNLVIQKFNSVVFFCDASGFSNLAEQLDKRINGTELLGNCLNKFFNILIKIIDYWGGDIIKFSGDAVLVIWPLHNIIKHHMIDMEKHKTNFENFNLSNNHNNIHNIYNNDDDDYGDHQNEVYDNIKNYNLKNNKISKSNIAQANNSDDNYPSDYNKKKKNQNAVEIRKICLLALGCCMDIHKLLNKFPTPIENKYLKVHIAITYGKVSFLQIGNVLRKREYLLSGKPQSYGSRDMQKELFLICKDEGGN</sequence>